<reference evidence="2 3" key="1">
    <citation type="submission" date="2012-06" db="EMBL/GenBank/DDBJ databases">
        <title>Complete sequence of plasmid 2 of Mycobacterium chubuense NBB4.</title>
        <authorList>
            <consortium name="US DOE Joint Genome Institute"/>
            <person name="Lucas S."/>
            <person name="Han J."/>
            <person name="Lapidus A."/>
            <person name="Cheng J.-F."/>
            <person name="Goodwin L."/>
            <person name="Pitluck S."/>
            <person name="Peters L."/>
            <person name="Mikhailova N."/>
            <person name="Teshima H."/>
            <person name="Detter J.C."/>
            <person name="Han C."/>
            <person name="Tapia R."/>
            <person name="Land M."/>
            <person name="Hauser L."/>
            <person name="Kyrpides N."/>
            <person name="Ivanova N."/>
            <person name="Pagani I."/>
            <person name="Mattes T."/>
            <person name="Holmes A."/>
            <person name="Rutledge P."/>
            <person name="Paulsen I."/>
            <person name="Coleman N."/>
            <person name="Woyke T."/>
        </authorList>
    </citation>
    <scope>NUCLEOTIDE SEQUENCE [LARGE SCALE GENOMIC DNA]</scope>
    <source>
        <strain evidence="2 3">NBB4</strain>
        <plasmid evidence="2 3">pMYCCH.02</plasmid>
    </source>
</reference>
<dbReference type="HOGENOM" id="CLU_2554590_0_0_11"/>
<proteinExistence type="predicted"/>
<feature type="region of interest" description="Disordered" evidence="1">
    <location>
        <begin position="1"/>
        <end position="31"/>
    </location>
</feature>
<gene>
    <name evidence="2" type="ordered locus">Mycch_6053</name>
</gene>
<dbReference type="RefSeq" id="WP_014805893.1">
    <property type="nucleotide sequence ID" value="NC_018023.1"/>
</dbReference>
<dbReference type="AlphaFoldDB" id="I4BTP6"/>
<organism evidence="2 3">
    <name type="scientific">Mycolicibacterium chubuense (strain NBB4)</name>
    <name type="common">Mycobacterium chubuense</name>
    <dbReference type="NCBI Taxonomy" id="710421"/>
    <lineage>
        <taxon>Bacteria</taxon>
        <taxon>Bacillati</taxon>
        <taxon>Actinomycetota</taxon>
        <taxon>Actinomycetes</taxon>
        <taxon>Mycobacteriales</taxon>
        <taxon>Mycobacteriaceae</taxon>
        <taxon>Mycolicibacterium</taxon>
    </lineage>
</organism>
<name>I4BTP6_MYCCN</name>
<dbReference type="Proteomes" id="UP000006057">
    <property type="component" value="Plasmid pMYCCH.02"/>
</dbReference>
<dbReference type="KEGG" id="mcb:Mycch_6053"/>
<accession>I4BTP6</accession>
<keyword evidence="2" id="KW-0614">Plasmid</keyword>
<evidence type="ECO:0000313" key="3">
    <source>
        <dbReference type="Proteomes" id="UP000006057"/>
    </source>
</evidence>
<evidence type="ECO:0000313" key="2">
    <source>
        <dbReference type="EMBL" id="AFM20653.1"/>
    </source>
</evidence>
<dbReference type="EMBL" id="CP003055">
    <property type="protein sequence ID" value="AFM20653.1"/>
    <property type="molecule type" value="Genomic_DNA"/>
</dbReference>
<evidence type="ECO:0000256" key="1">
    <source>
        <dbReference type="SAM" id="MobiDB-lite"/>
    </source>
</evidence>
<protein>
    <submittedName>
        <fullName evidence="2">Uncharacterized protein</fullName>
    </submittedName>
</protein>
<sequence length="82" mass="9153">MADTNAGEEIAGRRRNWRHRENRASSKLVAKRVSEEDHHALTRYADARGVKLAELLAPAVDDLIQQAREFCNAEDAPAVRAS</sequence>
<keyword evidence="3" id="KW-1185">Reference proteome</keyword>
<geneLocation type="plasmid" evidence="2 3">
    <name>pMYCCH.02</name>
</geneLocation>
<dbReference type="OrthoDB" id="4640564at2"/>
<dbReference type="PATRIC" id="fig|710421.3.peg.6026"/>